<dbReference type="Proteomes" id="UP001163846">
    <property type="component" value="Unassembled WGS sequence"/>
</dbReference>
<comment type="caution">
    <text evidence="2">The sequence shown here is derived from an EMBL/GenBank/DDBJ whole genome shotgun (WGS) entry which is preliminary data.</text>
</comment>
<protein>
    <submittedName>
        <fullName evidence="2">Uncharacterized protein</fullName>
    </submittedName>
</protein>
<evidence type="ECO:0000313" key="3">
    <source>
        <dbReference type="Proteomes" id="UP001163846"/>
    </source>
</evidence>
<organism evidence="2 3">
    <name type="scientific">Lentinula raphanica</name>
    <dbReference type="NCBI Taxonomy" id="153919"/>
    <lineage>
        <taxon>Eukaryota</taxon>
        <taxon>Fungi</taxon>
        <taxon>Dikarya</taxon>
        <taxon>Basidiomycota</taxon>
        <taxon>Agaricomycotina</taxon>
        <taxon>Agaricomycetes</taxon>
        <taxon>Agaricomycetidae</taxon>
        <taxon>Agaricales</taxon>
        <taxon>Marasmiineae</taxon>
        <taxon>Omphalotaceae</taxon>
        <taxon>Lentinula</taxon>
    </lineage>
</organism>
<dbReference type="EMBL" id="MU806394">
    <property type="protein sequence ID" value="KAJ3835608.1"/>
    <property type="molecule type" value="Genomic_DNA"/>
</dbReference>
<evidence type="ECO:0000256" key="1">
    <source>
        <dbReference type="SAM" id="MobiDB-lite"/>
    </source>
</evidence>
<gene>
    <name evidence="2" type="ORF">F5878DRAFT_663710</name>
</gene>
<feature type="region of interest" description="Disordered" evidence="1">
    <location>
        <begin position="62"/>
        <end position="88"/>
    </location>
</feature>
<sequence length="88" mass="9999">MPNPPDVYSFKRQLFIIPPPDMTREMTRTVTAETSSVNDIMKAAIKWEKGNGAYTYYAKTRAARTPQASSSKPVPTDNHKPVHYDVER</sequence>
<reference evidence="2" key="1">
    <citation type="submission" date="2022-08" db="EMBL/GenBank/DDBJ databases">
        <authorList>
            <consortium name="DOE Joint Genome Institute"/>
            <person name="Min B."/>
            <person name="Riley R."/>
            <person name="Sierra-Patev S."/>
            <person name="Naranjo-Ortiz M."/>
            <person name="Looney B."/>
            <person name="Konkel Z."/>
            <person name="Slot J.C."/>
            <person name="Sakamoto Y."/>
            <person name="Steenwyk J.L."/>
            <person name="Rokas A."/>
            <person name="Carro J."/>
            <person name="Camarero S."/>
            <person name="Ferreira P."/>
            <person name="Molpeceres G."/>
            <person name="Ruiz-Duenas F.J."/>
            <person name="Serrano A."/>
            <person name="Henrissat B."/>
            <person name="Drula E."/>
            <person name="Hughes K.W."/>
            <person name="Mata J.L."/>
            <person name="Ishikawa N.K."/>
            <person name="Vargas-Isla R."/>
            <person name="Ushijima S."/>
            <person name="Smith C.A."/>
            <person name="Ahrendt S."/>
            <person name="Andreopoulos W."/>
            <person name="He G."/>
            <person name="Labutti K."/>
            <person name="Lipzen A."/>
            <person name="Ng V."/>
            <person name="Sandor L."/>
            <person name="Barry K."/>
            <person name="Martinez A.T."/>
            <person name="Xiao Y."/>
            <person name="Gibbons J.G."/>
            <person name="Terashima K."/>
            <person name="Hibbett D.S."/>
            <person name="Grigoriev I.V."/>
        </authorList>
    </citation>
    <scope>NUCLEOTIDE SEQUENCE</scope>
    <source>
        <strain evidence="2">TFB9207</strain>
    </source>
</reference>
<feature type="compositionally biased region" description="Basic and acidic residues" evidence="1">
    <location>
        <begin position="77"/>
        <end position="88"/>
    </location>
</feature>
<name>A0AA38P3G5_9AGAR</name>
<dbReference type="AlphaFoldDB" id="A0AA38P3G5"/>
<evidence type="ECO:0000313" key="2">
    <source>
        <dbReference type="EMBL" id="KAJ3835608.1"/>
    </source>
</evidence>
<keyword evidence="3" id="KW-1185">Reference proteome</keyword>
<accession>A0AA38P3G5</accession>
<proteinExistence type="predicted"/>